<name>A0A7T9DIU9_9ARCH</name>
<gene>
    <name evidence="7" type="ORF">IPJ89_03015</name>
</gene>
<feature type="domain" description="4Fe-4S ferredoxin-type" evidence="6">
    <location>
        <begin position="4"/>
        <end position="32"/>
    </location>
</feature>
<protein>
    <submittedName>
        <fullName evidence="7">Ferredoxin</fullName>
    </submittedName>
</protein>
<dbReference type="Pfam" id="PF13459">
    <property type="entry name" value="Fer4_15"/>
    <property type="match status" value="1"/>
</dbReference>
<dbReference type="InterPro" id="IPR017896">
    <property type="entry name" value="4Fe4S_Fe-S-bd"/>
</dbReference>
<evidence type="ECO:0000313" key="7">
    <source>
        <dbReference type="EMBL" id="QQR92113.1"/>
    </source>
</evidence>
<keyword evidence="2" id="KW-0479">Metal-binding</keyword>
<proteinExistence type="predicted"/>
<dbReference type="PROSITE" id="PS51379">
    <property type="entry name" value="4FE4S_FER_2"/>
    <property type="match status" value="1"/>
</dbReference>
<dbReference type="SUPFAM" id="SSF54862">
    <property type="entry name" value="4Fe-4S ferredoxins"/>
    <property type="match status" value="1"/>
</dbReference>
<evidence type="ECO:0000256" key="5">
    <source>
        <dbReference type="ARBA" id="ARBA00023014"/>
    </source>
</evidence>
<keyword evidence="4" id="KW-0408">Iron</keyword>
<dbReference type="Gene3D" id="3.30.70.20">
    <property type="match status" value="1"/>
</dbReference>
<dbReference type="Proteomes" id="UP000596004">
    <property type="component" value="Chromosome"/>
</dbReference>
<evidence type="ECO:0000256" key="1">
    <source>
        <dbReference type="ARBA" id="ARBA00022448"/>
    </source>
</evidence>
<dbReference type="PANTHER" id="PTHR36923:SF3">
    <property type="entry name" value="FERREDOXIN"/>
    <property type="match status" value="1"/>
</dbReference>
<evidence type="ECO:0000256" key="2">
    <source>
        <dbReference type="ARBA" id="ARBA00022723"/>
    </source>
</evidence>
<keyword evidence="3" id="KW-0249">Electron transport</keyword>
<keyword evidence="1" id="KW-0813">Transport</keyword>
<reference evidence="7" key="1">
    <citation type="submission" date="2020-11" db="EMBL/GenBank/DDBJ databases">
        <title>Connecting structure to function with the recovery of over 1000 high-quality activated sludge metagenome-assembled genomes encoding full-length rRNA genes using long-read sequencing.</title>
        <authorList>
            <person name="Singleton C.M."/>
            <person name="Petriglieri F."/>
            <person name="Kristensen J.M."/>
            <person name="Kirkegaard R.H."/>
            <person name="Michaelsen T.Y."/>
            <person name="Andersen M.H."/>
            <person name="Karst S.M."/>
            <person name="Dueholm M.S."/>
            <person name="Nielsen P.H."/>
            <person name="Albertsen M."/>
        </authorList>
    </citation>
    <scope>NUCLEOTIDE SEQUENCE</scope>
    <source>
        <strain evidence="7">Fred_18-Q3-R57-64_BAT3C.431</strain>
    </source>
</reference>
<dbReference type="GO" id="GO:0046872">
    <property type="term" value="F:metal ion binding"/>
    <property type="evidence" value="ECO:0007669"/>
    <property type="project" value="UniProtKB-KW"/>
</dbReference>
<dbReference type="GO" id="GO:0051536">
    <property type="term" value="F:iron-sulfur cluster binding"/>
    <property type="evidence" value="ECO:0007669"/>
    <property type="project" value="UniProtKB-KW"/>
</dbReference>
<dbReference type="PANTHER" id="PTHR36923">
    <property type="entry name" value="FERREDOXIN"/>
    <property type="match status" value="1"/>
</dbReference>
<keyword evidence="5" id="KW-0411">Iron-sulfur</keyword>
<evidence type="ECO:0000259" key="6">
    <source>
        <dbReference type="PROSITE" id="PS51379"/>
    </source>
</evidence>
<accession>A0A7T9DIU9</accession>
<dbReference type="InterPro" id="IPR051269">
    <property type="entry name" value="Fe-S_cluster_ET"/>
</dbReference>
<dbReference type="AlphaFoldDB" id="A0A7T9DIU9"/>
<organism evidence="7">
    <name type="scientific">Candidatus Iainarchaeum sp</name>
    <dbReference type="NCBI Taxonomy" id="3101447"/>
    <lineage>
        <taxon>Archaea</taxon>
        <taxon>Candidatus Iainarchaeota</taxon>
        <taxon>Candidatus Iainarchaeia</taxon>
        <taxon>Candidatus Iainarchaeales</taxon>
        <taxon>Candidatus Iainarchaeaceae</taxon>
        <taxon>Candidatus Iainarchaeum</taxon>
    </lineage>
</organism>
<evidence type="ECO:0000256" key="3">
    <source>
        <dbReference type="ARBA" id="ARBA00022982"/>
    </source>
</evidence>
<evidence type="ECO:0000256" key="4">
    <source>
        <dbReference type="ARBA" id="ARBA00023004"/>
    </source>
</evidence>
<dbReference type="EMBL" id="CP064981">
    <property type="protein sequence ID" value="QQR92113.1"/>
    <property type="molecule type" value="Genomic_DNA"/>
</dbReference>
<sequence>MPEFKIVHDRPNCIGCGACAAVSPDFWEMSPTDGKSDLKGSVHKKEGDQTVEEELKIQDPQYKPNKEAADSCPVNVIHLFDSTGKKII</sequence>